<evidence type="ECO:0000256" key="6">
    <source>
        <dbReference type="SAM" id="MobiDB-lite"/>
    </source>
</evidence>
<protein>
    <recommendedName>
        <fullName evidence="7">AN1-type domain-containing protein</fullName>
    </recommendedName>
</protein>
<feature type="domain" description="AN1-type" evidence="7">
    <location>
        <begin position="10"/>
        <end position="58"/>
    </location>
</feature>
<dbReference type="Pfam" id="PF25403">
    <property type="entry name" value="zf-C2H2_ZFAND2"/>
    <property type="match status" value="1"/>
</dbReference>
<feature type="region of interest" description="Disordered" evidence="6">
    <location>
        <begin position="176"/>
        <end position="259"/>
    </location>
</feature>
<dbReference type="InterPro" id="IPR000058">
    <property type="entry name" value="Znf_AN1"/>
</dbReference>
<organism evidence="8 9">
    <name type="scientific">Cylindrobasidium torrendii FP15055 ss-10</name>
    <dbReference type="NCBI Taxonomy" id="1314674"/>
    <lineage>
        <taxon>Eukaryota</taxon>
        <taxon>Fungi</taxon>
        <taxon>Dikarya</taxon>
        <taxon>Basidiomycota</taxon>
        <taxon>Agaricomycotina</taxon>
        <taxon>Agaricomycetes</taxon>
        <taxon>Agaricomycetidae</taxon>
        <taxon>Agaricales</taxon>
        <taxon>Marasmiineae</taxon>
        <taxon>Physalacriaceae</taxon>
        <taxon>Cylindrobasidium</taxon>
    </lineage>
</organism>
<feature type="compositionally biased region" description="Polar residues" evidence="6">
    <location>
        <begin position="234"/>
        <end position="243"/>
    </location>
</feature>
<feature type="compositionally biased region" description="Pro residues" evidence="6">
    <location>
        <begin position="250"/>
        <end position="259"/>
    </location>
</feature>
<dbReference type="EMBL" id="KN880634">
    <property type="protein sequence ID" value="KIY64466.1"/>
    <property type="molecule type" value="Genomic_DNA"/>
</dbReference>
<sequence length="259" mass="28288">MAEQRDQALLAVGKQCSHTSCGLVDFLPFKCQHCEQPYCQEHFLAKDHQCAKYDERQHNRIAPHCPLCNEPVAIPPGQDPNVRMDRHITAECVLVTGKEKQKTVPTCERAKCGKTLYQPIRCDKCRKQFCPSHRFPSDHSCSPLPPSASSRLMNLSAPKVNTRAINTQISSASQAVKNKVDSLQKPALPKASASTPNLSASKPSLPGPFSKTDSPSSASSPPSASQSSRDAVNDANNTPQSESPIRRNPYMPPPIFGFA</sequence>
<evidence type="ECO:0000256" key="2">
    <source>
        <dbReference type="ARBA" id="ARBA00022737"/>
    </source>
</evidence>
<dbReference type="GO" id="GO:0005737">
    <property type="term" value="C:cytoplasm"/>
    <property type="evidence" value="ECO:0007669"/>
    <property type="project" value="TreeGrafter"/>
</dbReference>
<keyword evidence="3 5" id="KW-0863">Zinc-finger</keyword>
<dbReference type="GO" id="GO:0008270">
    <property type="term" value="F:zinc ion binding"/>
    <property type="evidence" value="ECO:0007669"/>
    <property type="project" value="UniProtKB-KW"/>
</dbReference>
<dbReference type="Pfam" id="PF01428">
    <property type="entry name" value="zf-AN1"/>
    <property type="match status" value="2"/>
</dbReference>
<dbReference type="AlphaFoldDB" id="A0A0D7B4M4"/>
<dbReference type="InterPro" id="IPR057357">
    <property type="entry name" value="Znf-C2H2_ZFAND2A/B"/>
</dbReference>
<dbReference type="InterPro" id="IPR035896">
    <property type="entry name" value="AN1-like_Znf"/>
</dbReference>
<accession>A0A0D7B4M4</accession>
<evidence type="ECO:0000256" key="4">
    <source>
        <dbReference type="ARBA" id="ARBA00022833"/>
    </source>
</evidence>
<reference evidence="8 9" key="1">
    <citation type="journal article" date="2015" name="Fungal Genet. Biol.">
        <title>Evolution of novel wood decay mechanisms in Agaricales revealed by the genome sequences of Fistulina hepatica and Cylindrobasidium torrendii.</title>
        <authorList>
            <person name="Floudas D."/>
            <person name="Held B.W."/>
            <person name="Riley R."/>
            <person name="Nagy L.G."/>
            <person name="Koehler G."/>
            <person name="Ransdell A.S."/>
            <person name="Younus H."/>
            <person name="Chow J."/>
            <person name="Chiniquy J."/>
            <person name="Lipzen A."/>
            <person name="Tritt A."/>
            <person name="Sun H."/>
            <person name="Haridas S."/>
            <person name="LaButti K."/>
            <person name="Ohm R.A."/>
            <person name="Kues U."/>
            <person name="Blanchette R.A."/>
            <person name="Grigoriev I.V."/>
            <person name="Minto R.E."/>
            <person name="Hibbett D.S."/>
        </authorList>
    </citation>
    <scope>NUCLEOTIDE SEQUENCE [LARGE SCALE GENOMIC DNA]</scope>
    <source>
        <strain evidence="8 9">FP15055 ss-10</strain>
    </source>
</reference>
<evidence type="ECO:0000256" key="3">
    <source>
        <dbReference type="ARBA" id="ARBA00022771"/>
    </source>
</evidence>
<evidence type="ECO:0000313" key="9">
    <source>
        <dbReference type="Proteomes" id="UP000054007"/>
    </source>
</evidence>
<dbReference type="STRING" id="1314674.A0A0D7B4M4"/>
<dbReference type="SMART" id="SM00154">
    <property type="entry name" value="ZnF_AN1"/>
    <property type="match status" value="2"/>
</dbReference>
<name>A0A0D7B4M4_9AGAR</name>
<keyword evidence="9" id="KW-1185">Reference proteome</keyword>
<dbReference type="PROSITE" id="PS51039">
    <property type="entry name" value="ZF_AN1"/>
    <property type="match status" value="2"/>
</dbReference>
<evidence type="ECO:0000259" key="7">
    <source>
        <dbReference type="PROSITE" id="PS51039"/>
    </source>
</evidence>
<gene>
    <name evidence="8" type="ORF">CYLTODRAFT_425179</name>
</gene>
<dbReference type="PANTHER" id="PTHR14677">
    <property type="entry name" value="ARSENITE INDUCUBLE RNA ASSOCIATED PROTEIN AIP-1-RELATED"/>
    <property type="match status" value="1"/>
</dbReference>
<keyword evidence="1" id="KW-0479">Metal-binding</keyword>
<dbReference type="OrthoDB" id="431929at2759"/>
<feature type="domain" description="AN1-type" evidence="7">
    <location>
        <begin position="101"/>
        <end position="149"/>
    </location>
</feature>
<keyword evidence="4" id="KW-0862">Zinc</keyword>
<feature type="compositionally biased region" description="Polar residues" evidence="6">
    <location>
        <begin position="192"/>
        <end position="202"/>
    </location>
</feature>
<dbReference type="SUPFAM" id="SSF118310">
    <property type="entry name" value="AN1-like Zinc finger"/>
    <property type="match status" value="2"/>
</dbReference>
<proteinExistence type="predicted"/>
<keyword evidence="2" id="KW-0677">Repeat</keyword>
<dbReference type="PANTHER" id="PTHR14677:SF40">
    <property type="entry name" value="CDC48-ASSOCIATED UBIQUITIN-LIKE_ZINC FINGER PROTEIN 1"/>
    <property type="match status" value="1"/>
</dbReference>
<feature type="compositionally biased region" description="Low complexity" evidence="6">
    <location>
        <begin position="214"/>
        <end position="228"/>
    </location>
</feature>
<evidence type="ECO:0000256" key="5">
    <source>
        <dbReference type="PROSITE-ProRule" id="PRU00449"/>
    </source>
</evidence>
<dbReference type="Proteomes" id="UP000054007">
    <property type="component" value="Unassembled WGS sequence"/>
</dbReference>
<evidence type="ECO:0000256" key="1">
    <source>
        <dbReference type="ARBA" id="ARBA00022723"/>
    </source>
</evidence>
<dbReference type="Gene3D" id="4.10.1110.10">
    <property type="entry name" value="AN1-like Zinc finger"/>
    <property type="match status" value="2"/>
</dbReference>
<evidence type="ECO:0000313" key="8">
    <source>
        <dbReference type="EMBL" id="KIY64466.1"/>
    </source>
</evidence>